<dbReference type="RefSeq" id="WP_155039598.1">
    <property type="nucleotide sequence ID" value="NZ_JBHGCD010000010.1"/>
</dbReference>
<gene>
    <name evidence="2" type="ORF">GL300_10590</name>
</gene>
<keyword evidence="3" id="KW-1185">Reference proteome</keyword>
<dbReference type="GO" id="GO:0070492">
    <property type="term" value="F:oligosaccharide binding"/>
    <property type="evidence" value="ECO:0007669"/>
    <property type="project" value="TreeGrafter"/>
</dbReference>
<proteinExistence type="predicted"/>
<dbReference type="EMBL" id="WMIG01000004">
    <property type="protein sequence ID" value="MTH59658.1"/>
    <property type="molecule type" value="Genomic_DNA"/>
</dbReference>
<protein>
    <recommendedName>
        <fullName evidence="1">H-type lectin domain-containing protein</fullName>
    </recommendedName>
</protein>
<dbReference type="Pfam" id="PF09458">
    <property type="entry name" value="H_lectin"/>
    <property type="match status" value="1"/>
</dbReference>
<dbReference type="SUPFAM" id="SSF141086">
    <property type="entry name" value="Agglutinin HPA-like"/>
    <property type="match status" value="1"/>
</dbReference>
<sequence length="116" mass="13046">MRRFGHYAVGIANGSIDMFSAFEDLGPMWTGEGSRLEAREVRFDESFVEPPVVQIGLSMWDIGVNGNQRVDIKAVNVTREGFRAEFRTWGDTRVARVRASWIAVGPVPHLDDFSDD</sequence>
<dbReference type="AlphaFoldDB" id="A0A844HKY4"/>
<evidence type="ECO:0000259" key="1">
    <source>
        <dbReference type="Pfam" id="PF09458"/>
    </source>
</evidence>
<dbReference type="Proteomes" id="UP000449846">
    <property type="component" value="Unassembled WGS sequence"/>
</dbReference>
<dbReference type="GO" id="GO:0046871">
    <property type="term" value="F:N-acetylgalactosamine binding"/>
    <property type="evidence" value="ECO:0007669"/>
    <property type="project" value="TreeGrafter"/>
</dbReference>
<dbReference type="GO" id="GO:0030247">
    <property type="term" value="F:polysaccharide binding"/>
    <property type="evidence" value="ECO:0007669"/>
    <property type="project" value="TreeGrafter"/>
</dbReference>
<dbReference type="OrthoDB" id="7658568at2"/>
<dbReference type="InterPro" id="IPR052487">
    <property type="entry name" value="Galactose-binding_lectin"/>
</dbReference>
<dbReference type="InterPro" id="IPR037221">
    <property type="entry name" value="H-type_lectin_dom_sf"/>
</dbReference>
<dbReference type="GO" id="GO:0098636">
    <property type="term" value="C:protein complex involved in cell adhesion"/>
    <property type="evidence" value="ECO:0007669"/>
    <property type="project" value="TreeGrafter"/>
</dbReference>
<dbReference type="GO" id="GO:0045335">
    <property type="term" value="C:phagocytic vesicle"/>
    <property type="evidence" value="ECO:0007669"/>
    <property type="project" value="TreeGrafter"/>
</dbReference>
<evidence type="ECO:0000313" key="3">
    <source>
        <dbReference type="Proteomes" id="UP000449846"/>
    </source>
</evidence>
<comment type="caution">
    <text evidence="2">The sequence shown here is derived from an EMBL/GenBank/DDBJ whole genome shotgun (WGS) entry which is preliminary data.</text>
</comment>
<reference evidence="2 3" key="1">
    <citation type="submission" date="2019-11" db="EMBL/GenBank/DDBJ databases">
        <authorList>
            <person name="Dong K."/>
        </authorList>
    </citation>
    <scope>NUCLEOTIDE SEQUENCE [LARGE SCALE GENOMIC DNA]</scope>
    <source>
        <strain evidence="2 3">NBRC 112902</strain>
    </source>
</reference>
<dbReference type="Gene3D" id="2.60.40.2080">
    <property type="match status" value="1"/>
</dbReference>
<name>A0A844HKY4_9RHOB</name>
<evidence type="ECO:0000313" key="2">
    <source>
        <dbReference type="EMBL" id="MTH59658.1"/>
    </source>
</evidence>
<feature type="domain" description="H-type lectin" evidence="1">
    <location>
        <begin position="40"/>
        <end position="104"/>
    </location>
</feature>
<dbReference type="InterPro" id="IPR019019">
    <property type="entry name" value="H-type_lectin_domain"/>
</dbReference>
<dbReference type="GO" id="GO:0098609">
    <property type="term" value="P:cell-cell adhesion"/>
    <property type="evidence" value="ECO:0007669"/>
    <property type="project" value="TreeGrafter"/>
</dbReference>
<accession>A0A844HKY4</accession>
<dbReference type="PANTHER" id="PTHR46938">
    <property type="entry name" value="DISCOIDIN-1 SUBUNIT A-RELATED-RELATED"/>
    <property type="match status" value="1"/>
</dbReference>
<dbReference type="GO" id="GO:0009986">
    <property type="term" value="C:cell surface"/>
    <property type="evidence" value="ECO:0007669"/>
    <property type="project" value="TreeGrafter"/>
</dbReference>
<organism evidence="2 3">
    <name type="scientific">Paracoccus litorisediminis</name>
    <dbReference type="NCBI Taxonomy" id="2006130"/>
    <lineage>
        <taxon>Bacteria</taxon>
        <taxon>Pseudomonadati</taxon>
        <taxon>Pseudomonadota</taxon>
        <taxon>Alphaproteobacteria</taxon>
        <taxon>Rhodobacterales</taxon>
        <taxon>Paracoccaceae</taxon>
        <taxon>Paracoccus</taxon>
    </lineage>
</organism>